<dbReference type="RefSeq" id="WP_149333699.1">
    <property type="nucleotide sequence ID" value="NZ_BJJW01000002.1"/>
</dbReference>
<name>A0A5A5TZS5_LEUCI</name>
<dbReference type="InterPro" id="IPR029062">
    <property type="entry name" value="Class_I_gatase-like"/>
</dbReference>
<sequence>MKKIFITSYLAGTRAQFCAFMTKNNVKPGKILVITTAGNVEDYTGYIDEGKALLTSLGYELTILDVARESTAVCREAIMHAKIIYVTGGNTFYLLQELNKKQLLSEIKASIDNGCYYVGESAGAIILAKNVNYASIIDETSLAPDLKSSAGLGLLDFYPLPHFGEEPFTQDVEKTIVRYGQRYDLRTLNNHQAILIDDNSQALKGDY</sequence>
<comment type="caution">
    <text evidence="5">The sequence shown here is derived from an EMBL/GenBank/DDBJ whole genome shotgun (WGS) entry which is preliminary data.</text>
</comment>
<gene>
    <name evidence="5" type="ORF">LCIT_03350</name>
</gene>
<evidence type="ECO:0000313" key="6">
    <source>
        <dbReference type="Proteomes" id="UP000323274"/>
    </source>
</evidence>
<reference evidence="5 6" key="1">
    <citation type="submission" date="2019-04" db="EMBL/GenBank/DDBJ databases">
        <title>A pseudo-fructophilic Leuconostoc citreum strain F192-5 isolated from peel of satsuma mandarin: the first report for isolation and characterization of strain-dependent fructophilic-like characteristics.</title>
        <authorList>
            <person name="Maeno S."/>
            <person name="Tanizawa Y."/>
            <person name="Kajikawa A."/>
            <person name="Kanesaki Y."/>
            <person name="Kubota E."/>
            <person name="Arita M."/>
            <person name="Leon D."/>
            <person name="Endo A."/>
        </authorList>
    </citation>
    <scope>NUCLEOTIDE SEQUENCE [LARGE SCALE GENOMIC DNA]</scope>
    <source>
        <strain evidence="5 6">F192-5</strain>
    </source>
</reference>
<accession>A0A5A5TZS5</accession>
<keyword evidence="3" id="KW-0378">Hydrolase</keyword>
<evidence type="ECO:0000256" key="1">
    <source>
        <dbReference type="ARBA" id="ARBA00006534"/>
    </source>
</evidence>
<dbReference type="GO" id="GO:0006508">
    <property type="term" value="P:proteolysis"/>
    <property type="evidence" value="ECO:0007669"/>
    <property type="project" value="UniProtKB-KW"/>
</dbReference>
<organism evidence="5 6">
    <name type="scientific">Leuconostoc citreum</name>
    <dbReference type="NCBI Taxonomy" id="33964"/>
    <lineage>
        <taxon>Bacteria</taxon>
        <taxon>Bacillati</taxon>
        <taxon>Bacillota</taxon>
        <taxon>Bacilli</taxon>
        <taxon>Lactobacillales</taxon>
        <taxon>Lactobacillaceae</taxon>
        <taxon>Leuconostoc</taxon>
    </lineage>
</organism>
<dbReference type="PANTHER" id="PTHR20842:SF0">
    <property type="entry name" value="ALPHA-ASPARTYL DIPEPTIDASE"/>
    <property type="match status" value="1"/>
</dbReference>
<protein>
    <submittedName>
        <fullName evidence="5">Peptidase S51</fullName>
    </submittedName>
</protein>
<dbReference type="AlphaFoldDB" id="A0A5A5TZS5"/>
<dbReference type="EMBL" id="BJJW01000002">
    <property type="protein sequence ID" value="GDZ83093.1"/>
    <property type="molecule type" value="Genomic_DNA"/>
</dbReference>
<dbReference type="PANTHER" id="PTHR20842">
    <property type="entry name" value="PROTEASE S51 ALPHA-ASPARTYL DIPEPTIDASE"/>
    <property type="match status" value="1"/>
</dbReference>
<keyword evidence="2" id="KW-0645">Protease</keyword>
<dbReference type="Pfam" id="PF03575">
    <property type="entry name" value="Peptidase_S51"/>
    <property type="match status" value="1"/>
</dbReference>
<dbReference type="CDD" id="cd03129">
    <property type="entry name" value="GAT1_Peptidase_E_like"/>
    <property type="match status" value="1"/>
</dbReference>
<evidence type="ECO:0000256" key="2">
    <source>
        <dbReference type="ARBA" id="ARBA00022670"/>
    </source>
</evidence>
<evidence type="ECO:0000313" key="5">
    <source>
        <dbReference type="EMBL" id="GDZ83093.1"/>
    </source>
</evidence>
<dbReference type="SUPFAM" id="SSF52317">
    <property type="entry name" value="Class I glutamine amidotransferase-like"/>
    <property type="match status" value="1"/>
</dbReference>
<dbReference type="GO" id="GO:0008236">
    <property type="term" value="F:serine-type peptidase activity"/>
    <property type="evidence" value="ECO:0007669"/>
    <property type="project" value="UniProtKB-KW"/>
</dbReference>
<keyword evidence="4" id="KW-0720">Serine protease</keyword>
<dbReference type="Gene3D" id="3.40.50.880">
    <property type="match status" value="1"/>
</dbReference>
<dbReference type="Proteomes" id="UP000323274">
    <property type="component" value="Unassembled WGS sequence"/>
</dbReference>
<comment type="similarity">
    <text evidence="1">Belongs to the peptidase S51 family.</text>
</comment>
<evidence type="ECO:0000256" key="4">
    <source>
        <dbReference type="ARBA" id="ARBA00022825"/>
    </source>
</evidence>
<evidence type="ECO:0000256" key="3">
    <source>
        <dbReference type="ARBA" id="ARBA00022801"/>
    </source>
</evidence>
<proteinExistence type="inferred from homology"/>
<dbReference type="InterPro" id="IPR005320">
    <property type="entry name" value="Peptidase_S51"/>
</dbReference>